<evidence type="ECO:0000313" key="2">
    <source>
        <dbReference type="Proteomes" id="UP001186944"/>
    </source>
</evidence>
<protein>
    <submittedName>
        <fullName evidence="1">Uncharacterized protein</fullName>
    </submittedName>
</protein>
<proteinExistence type="predicted"/>
<name>A0AA89BXE7_PINIB</name>
<dbReference type="EMBL" id="VSWD01000012">
    <property type="protein sequence ID" value="KAK3086205.1"/>
    <property type="molecule type" value="Genomic_DNA"/>
</dbReference>
<comment type="caution">
    <text evidence="1">The sequence shown here is derived from an EMBL/GenBank/DDBJ whole genome shotgun (WGS) entry which is preliminary data.</text>
</comment>
<reference evidence="1" key="1">
    <citation type="submission" date="2019-08" db="EMBL/GenBank/DDBJ databases">
        <title>The improved chromosome-level genome for the pearl oyster Pinctada fucata martensii using PacBio sequencing and Hi-C.</title>
        <authorList>
            <person name="Zheng Z."/>
        </authorList>
    </citation>
    <scope>NUCLEOTIDE SEQUENCE</scope>
    <source>
        <strain evidence="1">ZZ-2019</strain>
        <tissue evidence="1">Adductor muscle</tissue>
    </source>
</reference>
<accession>A0AA89BXE7</accession>
<organism evidence="1 2">
    <name type="scientific">Pinctada imbricata</name>
    <name type="common">Atlantic pearl-oyster</name>
    <name type="synonym">Pinctada martensii</name>
    <dbReference type="NCBI Taxonomy" id="66713"/>
    <lineage>
        <taxon>Eukaryota</taxon>
        <taxon>Metazoa</taxon>
        <taxon>Spiralia</taxon>
        <taxon>Lophotrochozoa</taxon>
        <taxon>Mollusca</taxon>
        <taxon>Bivalvia</taxon>
        <taxon>Autobranchia</taxon>
        <taxon>Pteriomorphia</taxon>
        <taxon>Pterioida</taxon>
        <taxon>Pterioidea</taxon>
        <taxon>Pteriidae</taxon>
        <taxon>Pinctada</taxon>
    </lineage>
</organism>
<sequence>MSGLNTPAASNCFLLNGPCGGRQEGSPTYYHVGDNMTVIFMKNFDHYNPATPGDFVITLMASDRSIPKILAYHIDGGEKAPYIYTITIPVSHFQSHLKPEIHYVIQVTYAPNNPKAPKKFYQCANVRFETSLHQVKLEPVI</sequence>
<evidence type="ECO:0000313" key="1">
    <source>
        <dbReference type="EMBL" id="KAK3086205.1"/>
    </source>
</evidence>
<dbReference type="AlphaFoldDB" id="A0AA89BXE7"/>
<dbReference type="PANTHER" id="PTHR37916:SF1">
    <property type="entry name" value="COPPER ACQUISITION FACTOR BIM1-LIKE DOMAIN-CONTAINING PROTEIN"/>
    <property type="match status" value="1"/>
</dbReference>
<dbReference type="PANTHER" id="PTHR37916">
    <property type="entry name" value="CHITIN-BINDING TYPE-4 DOMAIN-CONTAINING PROTEIN"/>
    <property type="match status" value="1"/>
</dbReference>
<keyword evidence="2" id="KW-1185">Reference proteome</keyword>
<dbReference type="Proteomes" id="UP001186944">
    <property type="component" value="Unassembled WGS sequence"/>
</dbReference>
<gene>
    <name evidence="1" type="ORF">FSP39_015165</name>
</gene>